<gene>
    <name evidence="1" type="ORF">HUJ06_011393</name>
</gene>
<accession>A0A822YJ73</accession>
<dbReference type="Proteomes" id="UP000607653">
    <property type="component" value="Unassembled WGS sequence"/>
</dbReference>
<name>A0A822YJ73_NELNU</name>
<sequence length="38" mass="4051">MTLKVVSLSTDIDGALQASIQVHVKLRTQTAIIGCILL</sequence>
<keyword evidence="2" id="KW-1185">Reference proteome</keyword>
<comment type="caution">
    <text evidence="1">The sequence shown here is derived from an EMBL/GenBank/DDBJ whole genome shotgun (WGS) entry which is preliminary data.</text>
</comment>
<dbReference type="AlphaFoldDB" id="A0A822YJ73"/>
<dbReference type="EMBL" id="DUZY01000003">
    <property type="protein sequence ID" value="DAD32542.1"/>
    <property type="molecule type" value="Genomic_DNA"/>
</dbReference>
<organism evidence="1 2">
    <name type="scientific">Nelumbo nucifera</name>
    <name type="common">Sacred lotus</name>
    <dbReference type="NCBI Taxonomy" id="4432"/>
    <lineage>
        <taxon>Eukaryota</taxon>
        <taxon>Viridiplantae</taxon>
        <taxon>Streptophyta</taxon>
        <taxon>Embryophyta</taxon>
        <taxon>Tracheophyta</taxon>
        <taxon>Spermatophyta</taxon>
        <taxon>Magnoliopsida</taxon>
        <taxon>Proteales</taxon>
        <taxon>Nelumbonaceae</taxon>
        <taxon>Nelumbo</taxon>
    </lineage>
</organism>
<evidence type="ECO:0000313" key="2">
    <source>
        <dbReference type="Proteomes" id="UP000607653"/>
    </source>
</evidence>
<proteinExistence type="predicted"/>
<evidence type="ECO:0000313" key="1">
    <source>
        <dbReference type="EMBL" id="DAD32542.1"/>
    </source>
</evidence>
<reference evidence="1 2" key="1">
    <citation type="journal article" date="2020" name="Mol. Biol. Evol.">
        <title>Distinct Expression and Methylation Patterns for Genes with Different Fates following a Single Whole-Genome Duplication in Flowering Plants.</title>
        <authorList>
            <person name="Shi T."/>
            <person name="Rahmani R.S."/>
            <person name="Gugger P.F."/>
            <person name="Wang M."/>
            <person name="Li H."/>
            <person name="Zhang Y."/>
            <person name="Li Z."/>
            <person name="Wang Q."/>
            <person name="Van de Peer Y."/>
            <person name="Marchal K."/>
            <person name="Chen J."/>
        </authorList>
    </citation>
    <scope>NUCLEOTIDE SEQUENCE [LARGE SCALE GENOMIC DNA]</scope>
    <source>
        <tissue evidence="1">Leaf</tissue>
    </source>
</reference>
<protein>
    <submittedName>
        <fullName evidence="1">Uncharacterized protein</fullName>
    </submittedName>
</protein>